<dbReference type="HAMAP" id="MF_00008">
    <property type="entry name" value="Thymidy_synth_bact"/>
    <property type="match status" value="1"/>
</dbReference>
<dbReference type="UniPathway" id="UPA00575"/>
<dbReference type="NCBIfam" id="NF002497">
    <property type="entry name" value="PRK01827.1-3"/>
    <property type="match status" value="1"/>
</dbReference>
<dbReference type="InterPro" id="IPR036926">
    <property type="entry name" value="Thymidate_synth/dCMP_Mease_sf"/>
</dbReference>
<organism evidence="12 13">
    <name type="scientific">Opisthorchis viverrini</name>
    <name type="common">Southeast Asian liver fluke</name>
    <dbReference type="NCBI Taxonomy" id="6198"/>
    <lineage>
        <taxon>Eukaryota</taxon>
        <taxon>Metazoa</taxon>
        <taxon>Spiralia</taxon>
        <taxon>Lophotrochozoa</taxon>
        <taxon>Platyhelminthes</taxon>
        <taxon>Trematoda</taxon>
        <taxon>Digenea</taxon>
        <taxon>Opisthorchiida</taxon>
        <taxon>Opisthorchiata</taxon>
        <taxon>Opisthorchiidae</taxon>
        <taxon>Opisthorchis</taxon>
    </lineage>
</organism>
<proteinExistence type="inferred from homology"/>
<dbReference type="GO" id="GO:0006235">
    <property type="term" value="P:dTTP biosynthetic process"/>
    <property type="evidence" value="ECO:0007669"/>
    <property type="project" value="UniProtKB-UniPathway"/>
</dbReference>
<dbReference type="GO" id="GO:0005829">
    <property type="term" value="C:cytosol"/>
    <property type="evidence" value="ECO:0007669"/>
    <property type="project" value="TreeGrafter"/>
</dbReference>
<dbReference type="EMBL" id="KL596831">
    <property type="protein sequence ID" value="KER23867.1"/>
    <property type="molecule type" value="Genomic_DNA"/>
</dbReference>
<comment type="catalytic activity">
    <reaction evidence="8">
        <text>dUMP + (6R)-5,10-methylene-5,6,7,8-tetrahydrofolate = 7,8-dihydrofolate + dTMP</text>
        <dbReference type="Rhea" id="RHEA:12104"/>
        <dbReference type="ChEBI" id="CHEBI:15636"/>
        <dbReference type="ChEBI" id="CHEBI:57451"/>
        <dbReference type="ChEBI" id="CHEBI:63528"/>
        <dbReference type="ChEBI" id="CHEBI:246422"/>
        <dbReference type="EC" id="2.1.1.45"/>
    </reaction>
    <physiologicalReaction direction="left-to-right" evidence="8">
        <dbReference type="Rhea" id="RHEA:12105"/>
    </physiologicalReaction>
</comment>
<dbReference type="Gene3D" id="3.30.572.10">
    <property type="entry name" value="Thymidylate synthase/dCMP hydroxymethylase domain"/>
    <property type="match status" value="1"/>
</dbReference>
<dbReference type="GO" id="GO:0046653">
    <property type="term" value="P:tetrahydrofolate metabolic process"/>
    <property type="evidence" value="ECO:0007669"/>
    <property type="project" value="UniProtKB-ARBA"/>
</dbReference>
<feature type="domain" description="Thymidylate synthase/dCMP hydroxymethylase" evidence="11">
    <location>
        <begin position="36"/>
        <end position="333"/>
    </location>
</feature>
<evidence type="ECO:0000256" key="4">
    <source>
        <dbReference type="ARBA" id="ARBA00015931"/>
    </source>
</evidence>
<name>A0A074ZDZ7_OPIVI</name>
<accession>A0A074ZDZ7</accession>
<evidence type="ECO:0000256" key="9">
    <source>
        <dbReference type="ARBA" id="ARBA00056634"/>
    </source>
</evidence>
<dbReference type="CTD" id="20322513"/>
<dbReference type="PRINTS" id="PR00108">
    <property type="entry name" value="THYMDSNTHASE"/>
</dbReference>
<dbReference type="GeneID" id="20322513"/>
<protein>
    <recommendedName>
        <fullName evidence="4">Thymidylate synthase</fullName>
        <ecNumber evidence="3">2.1.1.45</ecNumber>
    </recommendedName>
</protein>
<evidence type="ECO:0000256" key="6">
    <source>
        <dbReference type="ARBA" id="ARBA00022679"/>
    </source>
</evidence>
<reference evidence="12 13" key="1">
    <citation type="submission" date="2013-11" db="EMBL/GenBank/DDBJ databases">
        <title>Opisthorchis viverrini - life in the bile duct.</title>
        <authorList>
            <person name="Young N.D."/>
            <person name="Nagarajan N."/>
            <person name="Lin S.J."/>
            <person name="Korhonen P.K."/>
            <person name="Jex A.R."/>
            <person name="Hall R.S."/>
            <person name="Safavi-Hemami H."/>
            <person name="Kaewkong W."/>
            <person name="Bertrand D."/>
            <person name="Gao S."/>
            <person name="Seet Q."/>
            <person name="Wongkham S."/>
            <person name="Teh B.T."/>
            <person name="Wongkham C."/>
            <person name="Intapan P.M."/>
            <person name="Maleewong W."/>
            <person name="Yang X."/>
            <person name="Hu M."/>
            <person name="Wang Z."/>
            <person name="Hofmann A."/>
            <person name="Sternberg P.W."/>
            <person name="Tan P."/>
            <person name="Wang J."/>
            <person name="Gasser R.B."/>
        </authorList>
    </citation>
    <scope>NUCLEOTIDE SEQUENCE [LARGE SCALE GENOMIC DNA]</scope>
</reference>
<evidence type="ECO:0000256" key="8">
    <source>
        <dbReference type="ARBA" id="ARBA00050752"/>
    </source>
</evidence>
<dbReference type="KEGG" id="ovi:T265_08334"/>
<keyword evidence="7" id="KW-0545">Nucleotide biosynthesis</keyword>
<dbReference type="Proteomes" id="UP000054324">
    <property type="component" value="Unassembled WGS sequence"/>
</dbReference>
<feature type="region of interest" description="Disordered" evidence="10">
    <location>
        <begin position="1"/>
        <end position="21"/>
    </location>
</feature>
<dbReference type="PANTHER" id="PTHR11548:SF2">
    <property type="entry name" value="THYMIDYLATE SYNTHASE"/>
    <property type="match status" value="1"/>
</dbReference>
<evidence type="ECO:0000256" key="3">
    <source>
        <dbReference type="ARBA" id="ARBA00011947"/>
    </source>
</evidence>
<dbReference type="GO" id="GO:0005739">
    <property type="term" value="C:mitochondrion"/>
    <property type="evidence" value="ECO:0007669"/>
    <property type="project" value="TreeGrafter"/>
</dbReference>
<dbReference type="OrthoDB" id="766at2759"/>
<keyword evidence="5" id="KW-0489">Methyltransferase</keyword>
<dbReference type="PANTHER" id="PTHR11548">
    <property type="entry name" value="THYMIDYLATE SYNTHASE 1"/>
    <property type="match status" value="1"/>
</dbReference>
<evidence type="ECO:0000256" key="2">
    <source>
        <dbReference type="ARBA" id="ARBA00009972"/>
    </source>
</evidence>
<comment type="pathway">
    <text evidence="1">Pyrimidine metabolism; dTTP biosynthesis.</text>
</comment>
<evidence type="ECO:0000313" key="13">
    <source>
        <dbReference type="Proteomes" id="UP000054324"/>
    </source>
</evidence>
<dbReference type="InterPro" id="IPR000398">
    <property type="entry name" value="Thymidylate_synthase"/>
</dbReference>
<dbReference type="InterPro" id="IPR023451">
    <property type="entry name" value="Thymidate_synth/dCMP_Mease_dom"/>
</dbReference>
<evidence type="ECO:0000256" key="5">
    <source>
        <dbReference type="ARBA" id="ARBA00022603"/>
    </source>
</evidence>
<comment type="function">
    <text evidence="9">Catalyzes the reductive methylation of 2'-deoxyuridine 5'-monophosphate (dUMP) to thymidine 5'-monophosphate (dTMP), using the cosubstrate, 5,10- methylenetetrahydrofolate (CH2H4folate) as a 1-carbon donor and reductant and contributes to the de novo mitochondrial thymidylate biosynthesis pathway.</text>
</comment>
<dbReference type="GO" id="GO:0004799">
    <property type="term" value="F:thymidylate synthase activity"/>
    <property type="evidence" value="ECO:0007669"/>
    <property type="project" value="UniProtKB-EC"/>
</dbReference>
<dbReference type="EC" id="2.1.1.45" evidence="3"/>
<evidence type="ECO:0000256" key="7">
    <source>
        <dbReference type="ARBA" id="ARBA00022727"/>
    </source>
</evidence>
<dbReference type="GO" id="GO:0032259">
    <property type="term" value="P:methylation"/>
    <property type="evidence" value="ECO:0007669"/>
    <property type="project" value="UniProtKB-KW"/>
</dbReference>
<evidence type="ECO:0000313" key="12">
    <source>
        <dbReference type="EMBL" id="KER23867.1"/>
    </source>
</evidence>
<sequence length="435" mass="49144">MDQDAVTDGDKQEAESPAILPPTIPYFPDHIYGEAAYLNLLRHILCHGVERSDRTGTGTLAVFGPQMRFSLRDDSFPLLTTKQVFFRGIVEELLWFIRGSTDSNELAARKVHFWDANGSREFLDNLGFTERKEGDLGPVYGFQWRHSGADYIDCDTDYSGQGVDQLAEVIRLIRERPWDRRILIVAWNVRGTLTFFHVQILRYRSIDLKLMALPPCHCLVQFFVANGELSCQLYQRSGDMGLGIPFNIASYSLLTYMIAHLTGLKPGEFVHTIGDSHVYLNHREALSEQVKRVPRPPPKLKIVRQVSDINDFKFEDFQLLDYNPYPKLRMKMAGARGLEREFTDRKVRGLNPTSTYRLLCRLGQPGSIPVLVLASGGMAGARGLEREFTDRKVRGLNPTSTYRLLCRLGQPGSIPVLVLASGGMAVRHRKGVTAE</sequence>
<dbReference type="GO" id="GO:0006231">
    <property type="term" value="P:dTMP biosynthetic process"/>
    <property type="evidence" value="ECO:0007669"/>
    <property type="project" value="InterPro"/>
</dbReference>
<evidence type="ECO:0000259" key="11">
    <source>
        <dbReference type="Pfam" id="PF00303"/>
    </source>
</evidence>
<evidence type="ECO:0000256" key="10">
    <source>
        <dbReference type="SAM" id="MobiDB-lite"/>
    </source>
</evidence>
<dbReference type="NCBIfam" id="TIGR03284">
    <property type="entry name" value="thym_sym"/>
    <property type="match status" value="1"/>
</dbReference>
<keyword evidence="6" id="KW-0808">Transferase</keyword>
<dbReference type="AlphaFoldDB" id="A0A074ZDZ7"/>
<dbReference type="FunFam" id="3.30.572.10:FF:000007">
    <property type="entry name" value="thymidylate synthase isoform X2"/>
    <property type="match status" value="1"/>
</dbReference>
<dbReference type="InterPro" id="IPR045097">
    <property type="entry name" value="Thymidate_synth/dCMP_Mease"/>
</dbReference>
<dbReference type="SUPFAM" id="SSF55831">
    <property type="entry name" value="Thymidylate synthase/dCMP hydroxymethylase"/>
    <property type="match status" value="1"/>
</dbReference>
<dbReference type="STRING" id="6198.A0A074ZDZ7"/>
<keyword evidence="13" id="KW-1185">Reference proteome</keyword>
<dbReference type="CDD" id="cd00351">
    <property type="entry name" value="TS_Pyrimidine_HMase"/>
    <property type="match status" value="1"/>
</dbReference>
<gene>
    <name evidence="12" type="ORF">T265_08334</name>
</gene>
<dbReference type="RefSeq" id="XP_009172366.1">
    <property type="nucleotide sequence ID" value="XM_009174102.1"/>
</dbReference>
<comment type="similarity">
    <text evidence="2">Belongs to the thymidylate synthase family.</text>
</comment>
<dbReference type="Pfam" id="PF00303">
    <property type="entry name" value="Thymidylat_synt"/>
    <property type="match status" value="1"/>
</dbReference>
<evidence type="ECO:0000256" key="1">
    <source>
        <dbReference type="ARBA" id="ARBA00004992"/>
    </source>
</evidence>